<name>A0ABS2NNM3_9FIRM</name>
<comment type="caution">
    <text evidence="4">The sequence shown here is derived from an EMBL/GenBank/DDBJ whole genome shotgun (WGS) entry which is preliminary data.</text>
</comment>
<reference evidence="4 5" key="1">
    <citation type="submission" date="2021-01" db="EMBL/GenBank/DDBJ databases">
        <title>Genomic Encyclopedia of Type Strains, Phase IV (KMG-IV): sequencing the most valuable type-strain genomes for metagenomic binning, comparative biology and taxonomic classification.</title>
        <authorList>
            <person name="Goeker M."/>
        </authorList>
    </citation>
    <scope>NUCLEOTIDE SEQUENCE [LARGE SCALE GENOMIC DNA]</scope>
    <source>
        <strain evidence="4 5">DSM 25890</strain>
    </source>
</reference>
<keyword evidence="5" id="KW-1185">Reference proteome</keyword>
<evidence type="ECO:0000259" key="3">
    <source>
        <dbReference type="Pfam" id="PF03358"/>
    </source>
</evidence>
<keyword evidence="1" id="KW-0285">Flavoprotein</keyword>
<dbReference type="Gene3D" id="3.40.50.360">
    <property type="match status" value="1"/>
</dbReference>
<evidence type="ECO:0000256" key="2">
    <source>
        <dbReference type="ARBA" id="ARBA00022643"/>
    </source>
</evidence>
<dbReference type="InterPro" id="IPR005025">
    <property type="entry name" value="FMN_Rdtase-like_dom"/>
</dbReference>
<dbReference type="InterPro" id="IPR029039">
    <property type="entry name" value="Flavoprotein-like_sf"/>
</dbReference>
<evidence type="ECO:0000256" key="1">
    <source>
        <dbReference type="ARBA" id="ARBA00022630"/>
    </source>
</evidence>
<evidence type="ECO:0000313" key="4">
    <source>
        <dbReference type="EMBL" id="MBM7614550.1"/>
    </source>
</evidence>
<dbReference type="SUPFAM" id="SSF52218">
    <property type="entry name" value="Flavoproteins"/>
    <property type="match status" value="1"/>
</dbReference>
<organism evidence="4 5">
    <name type="scientific">Alkaliphilus hydrothermalis</name>
    <dbReference type="NCBI Taxonomy" id="1482730"/>
    <lineage>
        <taxon>Bacteria</taxon>
        <taxon>Bacillati</taxon>
        <taxon>Bacillota</taxon>
        <taxon>Clostridia</taxon>
        <taxon>Peptostreptococcales</taxon>
        <taxon>Natronincolaceae</taxon>
        <taxon>Alkaliphilus</taxon>
    </lineage>
</organism>
<dbReference type="EMBL" id="JAFBEE010000005">
    <property type="protein sequence ID" value="MBM7614550.1"/>
    <property type="molecule type" value="Genomic_DNA"/>
</dbReference>
<feature type="domain" description="NADPH-dependent FMN reductase-like" evidence="3">
    <location>
        <begin position="4"/>
        <end position="136"/>
    </location>
</feature>
<evidence type="ECO:0000313" key="5">
    <source>
        <dbReference type="Proteomes" id="UP001314796"/>
    </source>
</evidence>
<dbReference type="Proteomes" id="UP001314796">
    <property type="component" value="Unassembled WGS sequence"/>
</dbReference>
<dbReference type="InterPro" id="IPR051796">
    <property type="entry name" value="ISF_SsuE-like"/>
</dbReference>
<dbReference type="Pfam" id="PF03358">
    <property type="entry name" value="FMN_red"/>
    <property type="match status" value="1"/>
</dbReference>
<dbReference type="PANTHER" id="PTHR43278:SF4">
    <property type="entry name" value="NAD(P)H-DEPENDENT FMN-CONTAINING OXIDOREDUCTASE YWQN-RELATED"/>
    <property type="match status" value="1"/>
</dbReference>
<protein>
    <submittedName>
        <fullName evidence="4">Multimeric flavodoxin WrbA</fullName>
    </submittedName>
</protein>
<dbReference type="RefSeq" id="WP_204400886.1">
    <property type="nucleotide sequence ID" value="NZ_JAFBEE010000005.1"/>
</dbReference>
<sequence length="246" mass="28432">MNKKVIAINSSKRKRNTHQLLEQLKNQLKEKHIEVEILNLFDYEIQECIGCEVCLRKGNCSLKDDHSLLMKKLTEYDGLVLSTPVYMGNVSGKLKVFVDRTCKWFHRPELVGIPVLSVATTSASGLGDTFKTLESVAIQWGAFPTDRIARQVKDLHISLEEKEYRQFLKHLNQPKSKYKPSMKQVIHFQVQKVLAEKVLPIDKDYWQQQGWTDKGYFYDSKAALTTKAFGNLFYRFLSSRVKKVGE</sequence>
<accession>A0ABS2NNM3</accession>
<proteinExistence type="predicted"/>
<dbReference type="PANTHER" id="PTHR43278">
    <property type="entry name" value="NAD(P)H-DEPENDENT FMN-CONTAINING OXIDOREDUCTASE YWQN-RELATED"/>
    <property type="match status" value="1"/>
</dbReference>
<gene>
    <name evidence="4" type="ORF">JOC73_001062</name>
</gene>
<keyword evidence="2" id="KW-0288">FMN</keyword>